<keyword evidence="11" id="KW-1133">Transmembrane helix</keyword>
<dbReference type="InterPro" id="IPR013767">
    <property type="entry name" value="PAS_fold"/>
</dbReference>
<dbReference type="NCBIfam" id="NF046044">
    <property type="entry name" value="PnpS"/>
    <property type="match status" value="1"/>
</dbReference>
<keyword evidence="5" id="KW-0808">Transferase</keyword>
<evidence type="ECO:0000256" key="10">
    <source>
        <dbReference type="ARBA" id="ARBA00023136"/>
    </source>
</evidence>
<dbReference type="InterPro" id="IPR005467">
    <property type="entry name" value="His_kinase_dom"/>
</dbReference>
<evidence type="ECO:0000313" key="16">
    <source>
        <dbReference type="Proteomes" id="UP001501734"/>
    </source>
</evidence>
<keyword evidence="9" id="KW-0902">Two-component regulatory system</keyword>
<dbReference type="Gene3D" id="3.30.450.20">
    <property type="entry name" value="PAS domain"/>
    <property type="match status" value="1"/>
</dbReference>
<keyword evidence="6" id="KW-0547">Nucleotide-binding</keyword>
<dbReference type="SUPFAM" id="SSF55874">
    <property type="entry name" value="ATPase domain of HSP90 chaperone/DNA topoisomerase II/histidine kinase"/>
    <property type="match status" value="1"/>
</dbReference>
<evidence type="ECO:0000259" key="13">
    <source>
        <dbReference type="PROSITE" id="PS50112"/>
    </source>
</evidence>
<dbReference type="CDD" id="cd00082">
    <property type="entry name" value="HisKA"/>
    <property type="match status" value="1"/>
</dbReference>
<dbReference type="NCBIfam" id="TIGR00229">
    <property type="entry name" value="sensory_box"/>
    <property type="match status" value="1"/>
</dbReference>
<comment type="subcellular location">
    <subcellularLocation>
        <location evidence="2">Membrane</location>
    </subcellularLocation>
</comment>
<dbReference type="InterPro" id="IPR036097">
    <property type="entry name" value="HisK_dim/P_sf"/>
</dbReference>
<dbReference type="InterPro" id="IPR050351">
    <property type="entry name" value="BphY/WalK/GraS-like"/>
</dbReference>
<dbReference type="InterPro" id="IPR035965">
    <property type="entry name" value="PAS-like_dom_sf"/>
</dbReference>
<evidence type="ECO:0000256" key="1">
    <source>
        <dbReference type="ARBA" id="ARBA00000085"/>
    </source>
</evidence>
<dbReference type="Pfam" id="PF02518">
    <property type="entry name" value="HATPase_c"/>
    <property type="match status" value="1"/>
</dbReference>
<dbReference type="CDD" id="cd00075">
    <property type="entry name" value="HATPase"/>
    <property type="match status" value="1"/>
</dbReference>
<feature type="transmembrane region" description="Helical" evidence="11">
    <location>
        <begin position="7"/>
        <end position="31"/>
    </location>
</feature>
<proteinExistence type="predicted"/>
<dbReference type="Pfam" id="PF00989">
    <property type="entry name" value="PAS"/>
    <property type="match status" value="1"/>
</dbReference>
<feature type="domain" description="Histidine kinase" evidence="12">
    <location>
        <begin position="241"/>
        <end position="458"/>
    </location>
</feature>
<dbReference type="EC" id="2.7.13.3" evidence="3"/>
<evidence type="ECO:0000259" key="14">
    <source>
        <dbReference type="PROSITE" id="PS50113"/>
    </source>
</evidence>
<dbReference type="Proteomes" id="UP001501734">
    <property type="component" value="Unassembled WGS sequence"/>
</dbReference>
<dbReference type="SMART" id="SM00387">
    <property type="entry name" value="HATPase_c"/>
    <property type="match status" value="1"/>
</dbReference>
<dbReference type="PANTHER" id="PTHR45453:SF1">
    <property type="entry name" value="PHOSPHATE REGULON SENSOR PROTEIN PHOR"/>
    <property type="match status" value="1"/>
</dbReference>
<dbReference type="InterPro" id="IPR000014">
    <property type="entry name" value="PAS"/>
</dbReference>
<evidence type="ECO:0000256" key="7">
    <source>
        <dbReference type="ARBA" id="ARBA00022777"/>
    </source>
</evidence>
<dbReference type="PROSITE" id="PS50113">
    <property type="entry name" value="PAC"/>
    <property type="match status" value="1"/>
</dbReference>
<feature type="transmembrane region" description="Helical" evidence="11">
    <location>
        <begin position="37"/>
        <end position="59"/>
    </location>
</feature>
<keyword evidence="11" id="KW-0812">Transmembrane</keyword>
<keyword evidence="4" id="KW-0597">Phosphoprotein</keyword>
<evidence type="ECO:0000256" key="3">
    <source>
        <dbReference type="ARBA" id="ARBA00012438"/>
    </source>
</evidence>
<dbReference type="PANTHER" id="PTHR45453">
    <property type="entry name" value="PHOSPHATE REGULON SENSOR PROTEIN PHOR"/>
    <property type="match status" value="1"/>
</dbReference>
<dbReference type="RefSeq" id="WP_344911280.1">
    <property type="nucleotide sequence ID" value="NZ_BAABDL010000062.1"/>
</dbReference>
<dbReference type="SMART" id="SM00388">
    <property type="entry name" value="HisKA"/>
    <property type="match status" value="1"/>
</dbReference>
<evidence type="ECO:0000256" key="8">
    <source>
        <dbReference type="ARBA" id="ARBA00022840"/>
    </source>
</evidence>
<accession>A0ABP7VIJ6</accession>
<keyword evidence="8" id="KW-0067">ATP-binding</keyword>
<dbReference type="Gene3D" id="1.10.287.130">
    <property type="match status" value="1"/>
</dbReference>
<dbReference type="InterPro" id="IPR000700">
    <property type="entry name" value="PAS-assoc_C"/>
</dbReference>
<comment type="caution">
    <text evidence="15">The sequence shown here is derived from an EMBL/GenBank/DDBJ whole genome shotgun (WGS) entry which is preliminary data.</text>
</comment>
<evidence type="ECO:0000256" key="11">
    <source>
        <dbReference type="SAM" id="Phobius"/>
    </source>
</evidence>
<feature type="domain" description="PAS" evidence="13">
    <location>
        <begin position="116"/>
        <end position="161"/>
    </location>
</feature>
<dbReference type="InterPro" id="IPR003661">
    <property type="entry name" value="HisK_dim/P_dom"/>
</dbReference>
<gene>
    <name evidence="15" type="ORF">GCM10022410_11740</name>
</gene>
<keyword evidence="7" id="KW-0418">Kinase</keyword>
<keyword evidence="16" id="KW-1185">Reference proteome</keyword>
<keyword evidence="10 11" id="KW-0472">Membrane</keyword>
<comment type="catalytic activity">
    <reaction evidence="1">
        <text>ATP + protein L-histidine = ADP + protein N-phospho-L-histidine.</text>
        <dbReference type="EC" id="2.7.13.3"/>
    </reaction>
</comment>
<name>A0ABP7VIJ6_9BACI</name>
<dbReference type="PRINTS" id="PR00344">
    <property type="entry name" value="BCTRLSENSOR"/>
</dbReference>
<evidence type="ECO:0000256" key="5">
    <source>
        <dbReference type="ARBA" id="ARBA00022679"/>
    </source>
</evidence>
<evidence type="ECO:0000256" key="4">
    <source>
        <dbReference type="ARBA" id="ARBA00022553"/>
    </source>
</evidence>
<evidence type="ECO:0000256" key="2">
    <source>
        <dbReference type="ARBA" id="ARBA00004370"/>
    </source>
</evidence>
<dbReference type="InterPro" id="IPR003594">
    <property type="entry name" value="HATPase_dom"/>
</dbReference>
<evidence type="ECO:0000256" key="6">
    <source>
        <dbReference type="ARBA" id="ARBA00022741"/>
    </source>
</evidence>
<dbReference type="Pfam" id="PF00512">
    <property type="entry name" value="HisKA"/>
    <property type="match status" value="1"/>
</dbReference>
<reference evidence="16" key="1">
    <citation type="journal article" date="2019" name="Int. J. Syst. Evol. Microbiol.">
        <title>The Global Catalogue of Microorganisms (GCM) 10K type strain sequencing project: providing services to taxonomists for standard genome sequencing and annotation.</title>
        <authorList>
            <consortium name="The Broad Institute Genomics Platform"/>
            <consortium name="The Broad Institute Genome Sequencing Center for Infectious Disease"/>
            <person name="Wu L."/>
            <person name="Ma J."/>
        </authorList>
    </citation>
    <scope>NUCLEOTIDE SEQUENCE [LARGE SCALE GENOMIC DNA]</scope>
    <source>
        <strain evidence="16">JCM 17250</strain>
    </source>
</reference>
<dbReference type="CDD" id="cd00130">
    <property type="entry name" value="PAS"/>
    <property type="match status" value="1"/>
</dbReference>
<dbReference type="PROSITE" id="PS50112">
    <property type="entry name" value="PAS"/>
    <property type="match status" value="1"/>
</dbReference>
<protein>
    <recommendedName>
        <fullName evidence="3">histidine kinase</fullName>
        <ecNumber evidence="3">2.7.13.3</ecNumber>
    </recommendedName>
</protein>
<dbReference type="InterPro" id="IPR004358">
    <property type="entry name" value="Sig_transdc_His_kin-like_C"/>
</dbReference>
<evidence type="ECO:0000259" key="12">
    <source>
        <dbReference type="PROSITE" id="PS50109"/>
    </source>
</evidence>
<evidence type="ECO:0000313" key="15">
    <source>
        <dbReference type="EMBL" id="GAA4067140.1"/>
    </source>
</evidence>
<sequence>MKKSSKFTFSVFITITSFLLLGLIFMIVPLVQGSDRIVVVLLLIGAHAVVFMMLYQIYLTYLKPNEQIKAVLAELIKGNYTARSYEKSHHGVDHLGYAVNKLAFNLQNLNRQDKMHSRQLHTVIENMESGIMLLDTKGYVQLINRKFTELFDKTEAEVTNQLYYQVLDQKKVYQAVQDAFLYEETFKNSITITKGQNRLFIEIVAVPFFNESNDLRGLVFVFHDITELKHVDQIRKDFVANVSHELKTPVTSIKGFAETMLDDDAIEPAMIHKFLTIIYKESDRLQSLIHDLLELTKLEQEEFKVELKRINFSVIVNDCVTFVKELAHKRDLELKLNVDSDLFLTGDGARLKQVILNLLYNAISYSKDHGQIVVTAKRTHPWIELTIKDNGIGIPEEMIDRIFERFYRVDQARSRETGGTGLGLAIVKHIVEAHEGVIEVDSQVDIGTTFKILIPITHGLS</sequence>
<evidence type="ECO:0000256" key="9">
    <source>
        <dbReference type="ARBA" id="ARBA00023012"/>
    </source>
</evidence>
<feature type="domain" description="PAC" evidence="14">
    <location>
        <begin position="184"/>
        <end position="237"/>
    </location>
</feature>
<dbReference type="SUPFAM" id="SSF55785">
    <property type="entry name" value="PYP-like sensor domain (PAS domain)"/>
    <property type="match status" value="1"/>
</dbReference>
<organism evidence="15 16">
    <name type="scientific">Amphibacillus indicireducens</name>
    <dbReference type="NCBI Taxonomy" id="1076330"/>
    <lineage>
        <taxon>Bacteria</taxon>
        <taxon>Bacillati</taxon>
        <taxon>Bacillota</taxon>
        <taxon>Bacilli</taxon>
        <taxon>Bacillales</taxon>
        <taxon>Bacillaceae</taxon>
        <taxon>Amphibacillus</taxon>
    </lineage>
</organism>
<dbReference type="SMART" id="SM00091">
    <property type="entry name" value="PAS"/>
    <property type="match status" value="1"/>
</dbReference>
<dbReference type="EMBL" id="BAABDL010000062">
    <property type="protein sequence ID" value="GAA4067140.1"/>
    <property type="molecule type" value="Genomic_DNA"/>
</dbReference>
<dbReference type="InterPro" id="IPR036890">
    <property type="entry name" value="HATPase_C_sf"/>
</dbReference>
<dbReference type="PROSITE" id="PS50109">
    <property type="entry name" value="HIS_KIN"/>
    <property type="match status" value="1"/>
</dbReference>
<dbReference type="SUPFAM" id="SSF47384">
    <property type="entry name" value="Homodimeric domain of signal transducing histidine kinase"/>
    <property type="match status" value="1"/>
</dbReference>
<dbReference type="Gene3D" id="3.30.565.10">
    <property type="entry name" value="Histidine kinase-like ATPase, C-terminal domain"/>
    <property type="match status" value="1"/>
</dbReference>